<dbReference type="RefSeq" id="WP_073599493.1">
    <property type="nucleotide sequence ID" value="NZ_MRCB01000010.1"/>
</dbReference>
<dbReference type="EMBL" id="MRCB01000010">
    <property type="protein sequence ID" value="OKH23213.1"/>
    <property type="molecule type" value="Genomic_DNA"/>
</dbReference>
<sequence>MGEDVKKTGIVILGVGRWGVHWVRNFFHHPQAELLAIVDLSAQRLAECREKFHLDETKVVLAKDWEAVRQLKGIDAVVMATPASTHYPLIADALRLGYHVLAEKPLTLDPSECLELTRLAQQQQRQLLVDHTYLFHPAVERGRQVARSQQLGELRYGYASRTHLGPVRQDVDALWDLAIHDIAIFNDWLGQIPTQVQARGSVWLQEGLPDLVWATLIYPNGFQANLHLCWLNPDKQRRLCLVGTQGSLIFDEMNLQAPLMLQHGYFQKQGEGFIPVGQSSEVLEIEAAEPLKKVCDRFLQMIRSQETCSLSSGWVGAQLVQVLSCLSLSLQRQGEIIFVPQLHQ</sequence>
<dbReference type="Pfam" id="PF22725">
    <property type="entry name" value="GFO_IDH_MocA_C3"/>
    <property type="match status" value="1"/>
</dbReference>
<dbReference type="InterPro" id="IPR000683">
    <property type="entry name" value="Gfo/Idh/MocA-like_OxRdtase_N"/>
</dbReference>
<evidence type="ECO:0000259" key="1">
    <source>
        <dbReference type="Pfam" id="PF01408"/>
    </source>
</evidence>
<organism evidence="3 4">
    <name type="scientific">Hydrococcus rivularis NIES-593</name>
    <dbReference type="NCBI Taxonomy" id="1921803"/>
    <lineage>
        <taxon>Bacteria</taxon>
        <taxon>Bacillati</taxon>
        <taxon>Cyanobacteriota</taxon>
        <taxon>Cyanophyceae</taxon>
        <taxon>Pleurocapsales</taxon>
        <taxon>Hydrococcaceae</taxon>
        <taxon>Hydrococcus</taxon>
    </lineage>
</organism>
<reference evidence="3 4" key="1">
    <citation type="submission" date="2016-11" db="EMBL/GenBank/DDBJ databases">
        <title>Draft Genome Sequences of Nine Cyanobacterial Strains from Diverse Habitats.</title>
        <authorList>
            <person name="Zhu T."/>
            <person name="Hou S."/>
            <person name="Lu X."/>
            <person name="Hess W.R."/>
        </authorList>
    </citation>
    <scope>NUCLEOTIDE SEQUENCE [LARGE SCALE GENOMIC DNA]</scope>
    <source>
        <strain evidence="3 4">NIES-593</strain>
    </source>
</reference>
<keyword evidence="4" id="KW-1185">Reference proteome</keyword>
<comment type="caution">
    <text evidence="3">The sequence shown here is derived from an EMBL/GenBank/DDBJ whole genome shotgun (WGS) entry which is preliminary data.</text>
</comment>
<dbReference type="SUPFAM" id="SSF55347">
    <property type="entry name" value="Glyceraldehyde-3-phosphate dehydrogenase-like, C-terminal domain"/>
    <property type="match status" value="1"/>
</dbReference>
<dbReference type="PANTHER" id="PTHR43377:SF6">
    <property type="entry name" value="GFO_IDH_MOCA-LIKE OXIDOREDUCTASE N-TERMINAL DOMAIN-CONTAINING PROTEIN"/>
    <property type="match status" value="1"/>
</dbReference>
<dbReference type="GO" id="GO:0000166">
    <property type="term" value="F:nucleotide binding"/>
    <property type="evidence" value="ECO:0007669"/>
    <property type="project" value="InterPro"/>
</dbReference>
<dbReference type="InterPro" id="IPR051450">
    <property type="entry name" value="Gfo/Idh/MocA_Oxidoreductases"/>
</dbReference>
<dbReference type="Gene3D" id="3.30.360.10">
    <property type="entry name" value="Dihydrodipicolinate Reductase, domain 2"/>
    <property type="match status" value="1"/>
</dbReference>
<evidence type="ECO:0000313" key="4">
    <source>
        <dbReference type="Proteomes" id="UP000186868"/>
    </source>
</evidence>
<protein>
    <submittedName>
        <fullName evidence="3">Oxidoreductase</fullName>
    </submittedName>
</protein>
<proteinExistence type="predicted"/>
<dbReference type="Proteomes" id="UP000186868">
    <property type="component" value="Unassembled WGS sequence"/>
</dbReference>
<dbReference type="Pfam" id="PF01408">
    <property type="entry name" value="GFO_IDH_MocA"/>
    <property type="match status" value="1"/>
</dbReference>
<evidence type="ECO:0000313" key="3">
    <source>
        <dbReference type="EMBL" id="OKH23213.1"/>
    </source>
</evidence>
<dbReference type="InterPro" id="IPR036291">
    <property type="entry name" value="NAD(P)-bd_dom_sf"/>
</dbReference>
<gene>
    <name evidence="3" type="ORF">NIES593_10220</name>
</gene>
<feature type="domain" description="Gfo/Idh/MocA-like oxidoreductase N-terminal" evidence="1">
    <location>
        <begin position="10"/>
        <end position="131"/>
    </location>
</feature>
<dbReference type="STRING" id="1921803.NIES593_10220"/>
<dbReference type="Gene3D" id="3.40.50.720">
    <property type="entry name" value="NAD(P)-binding Rossmann-like Domain"/>
    <property type="match status" value="1"/>
</dbReference>
<accession>A0A1U7HI01</accession>
<dbReference type="SUPFAM" id="SSF51735">
    <property type="entry name" value="NAD(P)-binding Rossmann-fold domains"/>
    <property type="match status" value="1"/>
</dbReference>
<dbReference type="InterPro" id="IPR055170">
    <property type="entry name" value="GFO_IDH_MocA-like_dom"/>
</dbReference>
<dbReference type="AlphaFoldDB" id="A0A1U7HI01"/>
<name>A0A1U7HI01_9CYAN</name>
<dbReference type="PANTHER" id="PTHR43377">
    <property type="entry name" value="BILIVERDIN REDUCTASE A"/>
    <property type="match status" value="1"/>
</dbReference>
<dbReference type="OrthoDB" id="9815825at2"/>
<evidence type="ECO:0000259" key="2">
    <source>
        <dbReference type="Pfam" id="PF22725"/>
    </source>
</evidence>
<feature type="domain" description="GFO/IDH/MocA-like oxidoreductase" evidence="2">
    <location>
        <begin position="143"/>
        <end position="248"/>
    </location>
</feature>